<evidence type="ECO:0000256" key="1">
    <source>
        <dbReference type="ARBA" id="ARBA00007673"/>
    </source>
</evidence>
<evidence type="ECO:0000256" key="2">
    <source>
        <dbReference type="ARBA" id="ARBA00023235"/>
    </source>
</evidence>
<dbReference type="AlphaFoldDB" id="A0A7Y9ATH9"/>
<gene>
    <name evidence="3" type="ORF">BJ968_000994</name>
</gene>
<dbReference type="Proteomes" id="UP000521922">
    <property type="component" value="Unassembled WGS sequence"/>
</dbReference>
<evidence type="ECO:0000313" key="4">
    <source>
        <dbReference type="Proteomes" id="UP000521922"/>
    </source>
</evidence>
<dbReference type="PANTHER" id="PTHR43709">
    <property type="entry name" value="ACONITATE ISOMERASE-RELATED"/>
    <property type="match status" value="1"/>
</dbReference>
<dbReference type="GO" id="GO:0016853">
    <property type="term" value="F:isomerase activity"/>
    <property type="evidence" value="ECO:0007669"/>
    <property type="project" value="UniProtKB-KW"/>
</dbReference>
<comment type="similarity">
    <text evidence="1">Belongs to the PrpF family.</text>
</comment>
<evidence type="ECO:0000313" key="3">
    <source>
        <dbReference type="EMBL" id="NYD21454.1"/>
    </source>
</evidence>
<dbReference type="InterPro" id="IPR007400">
    <property type="entry name" value="PrpF-like"/>
</dbReference>
<dbReference type="SUPFAM" id="SSF54506">
    <property type="entry name" value="Diaminopimelate epimerase-like"/>
    <property type="match status" value="2"/>
</dbReference>
<protein>
    <recommendedName>
        <fullName evidence="5">PrpF, AcnD-accessory</fullName>
    </recommendedName>
</protein>
<keyword evidence="4" id="KW-1185">Reference proteome</keyword>
<comment type="caution">
    <text evidence="3">The sequence shown here is derived from an EMBL/GenBank/DDBJ whole genome shotgun (WGS) entry which is preliminary data.</text>
</comment>
<name>A0A7Y9ATH9_9ACTN</name>
<organism evidence="3 4">
    <name type="scientific">Kineococcus aurantiacus</name>
    <dbReference type="NCBI Taxonomy" id="37633"/>
    <lineage>
        <taxon>Bacteria</taxon>
        <taxon>Bacillati</taxon>
        <taxon>Actinomycetota</taxon>
        <taxon>Actinomycetes</taxon>
        <taxon>Kineosporiales</taxon>
        <taxon>Kineosporiaceae</taxon>
        <taxon>Kineococcus</taxon>
    </lineage>
</organism>
<evidence type="ECO:0008006" key="5">
    <source>
        <dbReference type="Google" id="ProtNLM"/>
    </source>
</evidence>
<dbReference type="Pfam" id="PF04303">
    <property type="entry name" value="PrpF"/>
    <property type="match status" value="1"/>
</dbReference>
<sequence length="393" mass="40445">MRRRILDRSTTPHRLSSVEEGPDVDIKATLVRGGTSKCWLFSAVDVPRERDTLEALLLAAYGAADRRQIDGVGGATSTTSKAAVVGRSRTPGVDVDYLFAQVGIGENVVEWGSNCGNCATAIALYAVTKGLVPTTGDVTRVRLHNLNTGARLDGLVSTPGGLVPAEGTATVPGTEAAGVPVGLSFLDADGGTTGRLFPTGERRQRLVSGSLAVEATLVDAGAPLALVTAADLGLSATESVEDLRSRLGDLIDLRAAAAVRMGLRTADEPVRHAVPKVGVVGPPAEHKTSEGHVVGEDEHDVAVRMLSMFDVHPVIGLTSAVGVATAALEEGTVVARAARRRTGGTVRLGTPGGVVTVTVTGPAATDGAPRREVTVQRAARVIADATIYTPALV</sequence>
<dbReference type="PANTHER" id="PTHR43709:SF2">
    <property type="entry name" value="DUF453 DOMAIN PROTEIN (AFU_ORTHOLOGUE AFUA_6G00360)"/>
    <property type="match status" value="1"/>
</dbReference>
<dbReference type="EMBL" id="JACCBB010000001">
    <property type="protein sequence ID" value="NYD21454.1"/>
    <property type="molecule type" value="Genomic_DNA"/>
</dbReference>
<dbReference type="Gene3D" id="3.10.310.10">
    <property type="entry name" value="Diaminopimelate Epimerase, Chain A, domain 1"/>
    <property type="match status" value="2"/>
</dbReference>
<proteinExistence type="inferred from homology"/>
<keyword evidence="2" id="KW-0413">Isomerase</keyword>
<reference evidence="3 4" key="1">
    <citation type="submission" date="2020-07" db="EMBL/GenBank/DDBJ databases">
        <title>Sequencing the genomes of 1000 actinobacteria strains.</title>
        <authorList>
            <person name="Klenk H.-P."/>
        </authorList>
    </citation>
    <scope>NUCLEOTIDE SEQUENCE [LARGE SCALE GENOMIC DNA]</scope>
    <source>
        <strain evidence="3 4">DSM 7487</strain>
    </source>
</reference>
<accession>A0A7Y9ATH9</accession>